<evidence type="ECO:0000313" key="3">
    <source>
        <dbReference type="Proteomes" id="UP001620626"/>
    </source>
</evidence>
<organism evidence="2 3">
    <name type="scientific">Heterodera trifolii</name>
    <dbReference type="NCBI Taxonomy" id="157864"/>
    <lineage>
        <taxon>Eukaryota</taxon>
        <taxon>Metazoa</taxon>
        <taxon>Ecdysozoa</taxon>
        <taxon>Nematoda</taxon>
        <taxon>Chromadorea</taxon>
        <taxon>Rhabditida</taxon>
        <taxon>Tylenchina</taxon>
        <taxon>Tylenchomorpha</taxon>
        <taxon>Tylenchoidea</taxon>
        <taxon>Heteroderidae</taxon>
        <taxon>Heteroderinae</taxon>
        <taxon>Heterodera</taxon>
    </lineage>
</organism>
<gene>
    <name evidence="2" type="ORF">niasHT_032648</name>
</gene>
<feature type="transmembrane region" description="Helical" evidence="1">
    <location>
        <begin position="147"/>
        <end position="167"/>
    </location>
</feature>
<evidence type="ECO:0000256" key="1">
    <source>
        <dbReference type="SAM" id="Phobius"/>
    </source>
</evidence>
<proteinExistence type="predicted"/>
<keyword evidence="1" id="KW-0812">Transmembrane</keyword>
<dbReference type="Proteomes" id="UP001620626">
    <property type="component" value="Unassembled WGS sequence"/>
</dbReference>
<evidence type="ECO:0000313" key="2">
    <source>
        <dbReference type="EMBL" id="KAL3081966.1"/>
    </source>
</evidence>
<protein>
    <submittedName>
        <fullName evidence="2">Uncharacterized protein</fullName>
    </submittedName>
</protein>
<dbReference type="EMBL" id="JBICBT010001125">
    <property type="protein sequence ID" value="KAL3081966.1"/>
    <property type="molecule type" value="Genomic_DNA"/>
</dbReference>
<keyword evidence="1" id="KW-0472">Membrane</keyword>
<accession>A0ABD2IRN1</accession>
<keyword evidence="3" id="KW-1185">Reference proteome</keyword>
<dbReference type="AlphaFoldDB" id="A0ABD2IRN1"/>
<keyword evidence="1" id="KW-1133">Transmembrane helix</keyword>
<reference evidence="2 3" key="1">
    <citation type="submission" date="2024-10" db="EMBL/GenBank/DDBJ databases">
        <authorList>
            <person name="Kim D."/>
        </authorList>
    </citation>
    <scope>NUCLEOTIDE SEQUENCE [LARGE SCALE GENOMIC DNA]</scope>
    <source>
        <strain evidence="2">BH-2024</strain>
    </source>
</reference>
<sequence>MRNSIMLLPVVIAMLFYFSALLQFGYALKCRALYTTENATANELIKQQTNPGNFKCTRNEKNCGVTFCSAGTLEFNTWECNKYSDHEQCAKGSNTSYVNEKRRGWHLSEAKEWKCKCHFGANGVDLANADFMPSSAGSINSTHHQHIGVLLLVMVPFLLGFIFNAIFRTSY</sequence>
<comment type="caution">
    <text evidence="2">The sequence shown here is derived from an EMBL/GenBank/DDBJ whole genome shotgun (WGS) entry which is preliminary data.</text>
</comment>
<name>A0ABD2IRN1_9BILA</name>